<dbReference type="RefSeq" id="WP_160335281.1">
    <property type="nucleotide sequence ID" value="NZ_WSRP01000016.1"/>
</dbReference>
<protein>
    <submittedName>
        <fullName evidence="1">Uncharacterized protein</fullName>
    </submittedName>
</protein>
<sequence length="277" mass="31257">MKRSTFIFSQPTAEQINALNEKTANLVSQKLVNFPENGKCLKTKNPARKTTAKQLSALQSANEQRSLTAQVEKFVSIARLNYKLRLDRANELKPVNTFVRDSRRFMNEVKNNPEQLYSNLVAVGKLTNHPDPAGFALQFAKNIAITNESDPNYVAQKELGKLPEFISALAENRPARNTYLAIFFIAMCEGMTDLSRFSLMYYANNKKYHLSTEVREKLRERDASSYTIGTAKAQSGQCKKLSRALGLINYKKFEKNTPVVILSHALPLFKALAGRKD</sequence>
<accession>A0A6L6YND6</accession>
<proteinExistence type="predicted"/>
<reference evidence="1 2" key="1">
    <citation type="submission" date="2019-12" db="EMBL/GenBank/DDBJ databases">
        <title>Microbes associate with the intestines of laboratory mice.</title>
        <authorList>
            <person name="Navarre W."/>
            <person name="Wong E."/>
        </authorList>
    </citation>
    <scope>NUCLEOTIDE SEQUENCE [LARGE SCALE GENOMIC DNA]</scope>
    <source>
        <strain evidence="1 2">NM82_D38</strain>
    </source>
</reference>
<dbReference type="Proteomes" id="UP000472580">
    <property type="component" value="Unassembled WGS sequence"/>
</dbReference>
<dbReference type="EMBL" id="WSRP01000016">
    <property type="protein sequence ID" value="MVX56851.1"/>
    <property type="molecule type" value="Genomic_DNA"/>
</dbReference>
<evidence type="ECO:0000313" key="1">
    <source>
        <dbReference type="EMBL" id="MVX56851.1"/>
    </source>
</evidence>
<comment type="caution">
    <text evidence="1">The sequence shown here is derived from an EMBL/GenBank/DDBJ whole genome shotgun (WGS) entry which is preliminary data.</text>
</comment>
<evidence type="ECO:0000313" key="2">
    <source>
        <dbReference type="Proteomes" id="UP000472580"/>
    </source>
</evidence>
<organism evidence="1 2">
    <name type="scientific">Parasutterella muris</name>
    <dbReference type="NCBI Taxonomy" id="2565572"/>
    <lineage>
        <taxon>Bacteria</taxon>
        <taxon>Pseudomonadati</taxon>
        <taxon>Pseudomonadota</taxon>
        <taxon>Betaproteobacteria</taxon>
        <taxon>Burkholderiales</taxon>
        <taxon>Sutterellaceae</taxon>
        <taxon>Parasutterella</taxon>
    </lineage>
</organism>
<keyword evidence="2" id="KW-1185">Reference proteome</keyword>
<name>A0A6L6YND6_9BURK</name>
<gene>
    <name evidence="1" type="ORF">E5987_06470</name>
</gene>
<dbReference type="AlphaFoldDB" id="A0A6L6YND6"/>